<evidence type="ECO:0000313" key="14">
    <source>
        <dbReference type="Proteomes" id="UP001153737"/>
    </source>
</evidence>
<dbReference type="AlphaFoldDB" id="A0A9N9X3G7"/>
<evidence type="ECO:0000256" key="3">
    <source>
        <dbReference type="ARBA" id="ARBA00022516"/>
    </source>
</evidence>
<name>A0A9N9X3G7_PHACE</name>
<evidence type="ECO:0000256" key="10">
    <source>
        <dbReference type="ARBA" id="ARBA00023160"/>
    </source>
</evidence>
<evidence type="ECO:0000256" key="11">
    <source>
        <dbReference type="RuleBase" id="RU000581"/>
    </source>
</evidence>
<keyword evidence="10 11" id="KW-0275">Fatty acid biosynthesis</keyword>
<dbReference type="InterPro" id="IPR015876">
    <property type="entry name" value="Acyl-CoA_DS"/>
</dbReference>
<keyword evidence="5" id="KW-0276">Fatty acid metabolism</keyword>
<dbReference type="GO" id="GO:0005789">
    <property type="term" value="C:endoplasmic reticulum membrane"/>
    <property type="evidence" value="ECO:0007669"/>
    <property type="project" value="TreeGrafter"/>
</dbReference>
<keyword evidence="14" id="KW-1185">Reference proteome</keyword>
<dbReference type="EMBL" id="OU896718">
    <property type="protein sequence ID" value="CAG9815705.1"/>
    <property type="molecule type" value="Genomic_DNA"/>
</dbReference>
<evidence type="ECO:0000256" key="9">
    <source>
        <dbReference type="ARBA" id="ARBA00023136"/>
    </source>
</evidence>
<keyword evidence="8" id="KW-0443">Lipid metabolism</keyword>
<evidence type="ECO:0000256" key="1">
    <source>
        <dbReference type="ARBA" id="ARBA00004141"/>
    </source>
</evidence>
<organism evidence="13 14">
    <name type="scientific">Phaedon cochleariae</name>
    <name type="common">Mustard beetle</name>
    <dbReference type="NCBI Taxonomy" id="80249"/>
    <lineage>
        <taxon>Eukaryota</taxon>
        <taxon>Metazoa</taxon>
        <taxon>Ecdysozoa</taxon>
        <taxon>Arthropoda</taxon>
        <taxon>Hexapoda</taxon>
        <taxon>Insecta</taxon>
        <taxon>Pterygota</taxon>
        <taxon>Neoptera</taxon>
        <taxon>Endopterygota</taxon>
        <taxon>Coleoptera</taxon>
        <taxon>Polyphaga</taxon>
        <taxon>Cucujiformia</taxon>
        <taxon>Chrysomeloidea</taxon>
        <taxon>Chrysomelidae</taxon>
        <taxon>Chrysomelinae</taxon>
        <taxon>Chrysomelini</taxon>
        <taxon>Phaedon</taxon>
    </lineage>
</organism>
<proteinExistence type="inferred from homology"/>
<evidence type="ECO:0000256" key="2">
    <source>
        <dbReference type="ARBA" id="ARBA00009295"/>
    </source>
</evidence>
<evidence type="ECO:0000256" key="7">
    <source>
        <dbReference type="ARBA" id="ARBA00023002"/>
    </source>
</evidence>
<dbReference type="PRINTS" id="PR00075">
    <property type="entry name" value="FACDDSATRASE"/>
</dbReference>
<dbReference type="OrthoDB" id="10260134at2759"/>
<evidence type="ECO:0008006" key="15">
    <source>
        <dbReference type="Google" id="ProtNLM"/>
    </source>
</evidence>
<feature type="transmembrane region" description="Helical" evidence="12">
    <location>
        <begin position="53"/>
        <end position="73"/>
    </location>
</feature>
<evidence type="ECO:0000256" key="4">
    <source>
        <dbReference type="ARBA" id="ARBA00022692"/>
    </source>
</evidence>
<comment type="cofactor">
    <cofactor evidence="11">
        <name>Fe(2+)</name>
        <dbReference type="ChEBI" id="CHEBI:29033"/>
    </cofactor>
</comment>
<dbReference type="PANTHER" id="PTHR11351:SF26">
    <property type="entry name" value="FATTY ACID DESATURASE DOMAIN-CONTAINING PROTEIN"/>
    <property type="match status" value="1"/>
</dbReference>
<dbReference type="Proteomes" id="UP001153737">
    <property type="component" value="Chromosome 12"/>
</dbReference>
<dbReference type="GO" id="GO:0006636">
    <property type="term" value="P:unsaturated fatty acid biosynthetic process"/>
    <property type="evidence" value="ECO:0007669"/>
    <property type="project" value="TreeGrafter"/>
</dbReference>
<feature type="transmembrane region" description="Helical" evidence="12">
    <location>
        <begin position="170"/>
        <end position="188"/>
    </location>
</feature>
<gene>
    <name evidence="13" type="ORF">PHAECO_LOCUS3227</name>
</gene>
<comment type="similarity">
    <text evidence="2 11">Belongs to the fatty acid desaturase type 1 family.</text>
</comment>
<keyword evidence="3 11" id="KW-0444">Lipid biosynthesis</keyword>
<dbReference type="PANTHER" id="PTHR11351">
    <property type="entry name" value="ACYL-COA DESATURASE"/>
    <property type="match status" value="1"/>
</dbReference>
<keyword evidence="7 11" id="KW-0560">Oxidoreductase</keyword>
<evidence type="ECO:0000256" key="5">
    <source>
        <dbReference type="ARBA" id="ARBA00022832"/>
    </source>
</evidence>
<dbReference type="GO" id="GO:0005506">
    <property type="term" value="F:iron ion binding"/>
    <property type="evidence" value="ECO:0007669"/>
    <property type="project" value="TreeGrafter"/>
</dbReference>
<accession>A0A9N9X3G7</accession>
<sequence>MSTIVTETIREDAVKPLSTARETNWIKVLFQIQITLSALCAIHFLLSDSYWRTIWFTLLLVFLGHIGVTAGAHRLWAHKSYKANGVLRLFLVVCQTLSGTGSIYDWVHWHRLHHKHFGTDLDPYNPSKGFLYSQIQSVSLNLSPAQERALEGIDMEDLRKDKMVMFQKKWYFLLYVIIVLLLPINAPAEYWGENLYSSLFLVGWLRCAINLQLAWLIHSATKIWGLKPGEKYPCDTNLVFILNKSNWLSYHYLAPWDYQTSEYGQYGSDTVSQFIRVCAALECATDLRTVDSATVRSALTMSMVENRHITSCLQELCEKQTGVPIDHYLTPSKYY</sequence>
<keyword evidence="9 12" id="KW-0472">Membrane</keyword>
<keyword evidence="4 11" id="KW-0812">Transmembrane</keyword>
<dbReference type="CDD" id="cd03505">
    <property type="entry name" value="Delta9-FADS-like"/>
    <property type="match status" value="1"/>
</dbReference>
<evidence type="ECO:0000256" key="8">
    <source>
        <dbReference type="ARBA" id="ARBA00023098"/>
    </source>
</evidence>
<evidence type="ECO:0000256" key="6">
    <source>
        <dbReference type="ARBA" id="ARBA00022989"/>
    </source>
</evidence>
<protein>
    <recommendedName>
        <fullName evidence="15">Acyl-CoA Delta(11) desaturase</fullName>
    </recommendedName>
</protein>
<evidence type="ECO:0000256" key="12">
    <source>
        <dbReference type="SAM" id="Phobius"/>
    </source>
</evidence>
<feature type="transmembrane region" description="Helical" evidence="12">
    <location>
        <begin position="25"/>
        <end position="46"/>
    </location>
</feature>
<comment type="domain">
    <text evidence="11">The histidine box domains are involved in binding the catalytic metal ions.</text>
</comment>
<evidence type="ECO:0000313" key="13">
    <source>
        <dbReference type="EMBL" id="CAG9815705.1"/>
    </source>
</evidence>
<comment type="subcellular location">
    <subcellularLocation>
        <location evidence="1">Membrane</location>
        <topology evidence="1">Multi-pass membrane protein</topology>
    </subcellularLocation>
</comment>
<reference evidence="13" key="2">
    <citation type="submission" date="2022-10" db="EMBL/GenBank/DDBJ databases">
        <authorList>
            <consortium name="ENA_rothamsted_submissions"/>
            <consortium name="culmorum"/>
            <person name="King R."/>
        </authorList>
    </citation>
    <scope>NUCLEOTIDE SEQUENCE</scope>
</reference>
<dbReference type="GO" id="GO:0004768">
    <property type="term" value="F:stearoyl-CoA 9-desaturase activity"/>
    <property type="evidence" value="ECO:0007669"/>
    <property type="project" value="TreeGrafter"/>
</dbReference>
<reference evidence="13" key="1">
    <citation type="submission" date="2022-01" db="EMBL/GenBank/DDBJ databases">
        <authorList>
            <person name="King R."/>
        </authorList>
    </citation>
    <scope>NUCLEOTIDE SEQUENCE</scope>
</reference>
<keyword evidence="6 12" id="KW-1133">Transmembrane helix</keyword>